<dbReference type="Gene3D" id="2.160.20.10">
    <property type="entry name" value="Single-stranded right-handed beta-helix, Pectin lyase-like"/>
    <property type="match status" value="1"/>
</dbReference>
<dbReference type="InterPro" id="IPR036514">
    <property type="entry name" value="SGNH_hydro_sf"/>
</dbReference>
<protein>
    <submittedName>
        <fullName evidence="6">Pectin methylesterase-like acyl-CoA thioesterase</fullName>
    </submittedName>
</protein>
<dbReference type="Pfam" id="PF13472">
    <property type="entry name" value="Lipase_GDSL_2"/>
    <property type="match status" value="1"/>
</dbReference>
<evidence type="ECO:0000313" key="7">
    <source>
        <dbReference type="Proteomes" id="UP000224130"/>
    </source>
</evidence>
<dbReference type="GO" id="GO:0042545">
    <property type="term" value="P:cell wall modification"/>
    <property type="evidence" value="ECO:0007669"/>
    <property type="project" value="InterPro"/>
</dbReference>
<comment type="similarity">
    <text evidence="1">Belongs to the 'GDSL' lipolytic enzyme family.</text>
</comment>
<feature type="domain" description="Pectinesterase catalytic" evidence="4">
    <location>
        <begin position="29"/>
        <end position="227"/>
    </location>
</feature>
<dbReference type="InterPro" id="IPR011050">
    <property type="entry name" value="Pectin_lyase_fold/virulence"/>
</dbReference>
<evidence type="ECO:0000256" key="1">
    <source>
        <dbReference type="ARBA" id="ARBA00008668"/>
    </source>
</evidence>
<dbReference type="PANTHER" id="PTHR43695:SF1">
    <property type="entry name" value="RHAMNOGALACTURONAN ACETYLESTERASE"/>
    <property type="match status" value="1"/>
</dbReference>
<evidence type="ECO:0000259" key="4">
    <source>
        <dbReference type="Pfam" id="PF01095"/>
    </source>
</evidence>
<dbReference type="AlphaFoldDB" id="A0A2A9EZV7"/>
<dbReference type="Proteomes" id="UP000224130">
    <property type="component" value="Unassembled WGS sequence"/>
</dbReference>
<dbReference type="CDD" id="cd01821">
    <property type="entry name" value="Rhamnogalacturan_acetylesterase_like"/>
    <property type="match status" value="1"/>
</dbReference>
<dbReference type="InterPro" id="IPR000070">
    <property type="entry name" value="Pectinesterase_cat"/>
</dbReference>
<evidence type="ECO:0000256" key="2">
    <source>
        <dbReference type="ARBA" id="ARBA00022801"/>
    </source>
</evidence>
<comment type="caution">
    <text evidence="6">The sequence shown here is derived from an EMBL/GenBank/DDBJ whole genome shotgun (WGS) entry which is preliminary data.</text>
</comment>
<reference evidence="6 7" key="1">
    <citation type="submission" date="2017-10" db="EMBL/GenBank/DDBJ databases">
        <title>Sequencing the genomes of 1000 actinobacteria strains.</title>
        <authorList>
            <person name="Klenk H.-P."/>
        </authorList>
    </citation>
    <scope>NUCLEOTIDE SEQUENCE [LARGE SCALE GENOMIC DNA]</scope>
    <source>
        <strain evidence="6 7">DSM 21863</strain>
    </source>
</reference>
<sequence>MSRTVHVGDDADLVPTLGLALADPDVTEIVVHPGVYPEQVVVAPRRAPLLIRSLTGDPADVVVTSDLRQGDLGATGMPVIQECATFTVDADDVTLRHLTIRNTYDKRRGTDVPDQQALALRTRGTRVVVEGCRLLGRQDTLLLDSRSFAQVSHVLVRDCLVVGDVDFVYGRATALIEGGEVRSCGAGYVAAPSTVRENPRGFLFRGVTFTADDDVAPGSVHLARPWHPGGRPEADGQALFVDCTVGPHVAAERWADMGGYSWRTDARFGEAGTTLAPGAVAASAEHALPLPDGVDPDAHLAGWSPAPAPRGRLHVLSDSTASDYAPDRAPRTGWAQVLAGLSGRDVANHAVSGMSTTSLVASGHLDAALEQVAPGDVVLVGFGHNDAKDDERHADPHRAYPAHLRRVLAGARARGATPVLVTSVERRRFEGDRAVSTHGAYPQVVRRLAEAEGVALVDLTLATRRLWQSQGVEGSKASFLWLEPSEWPGYPDGERDDTHLSLDGARAVAGIVVAALRDLGVLDAAEAAASDDVAPVAAAGAVR</sequence>
<dbReference type="Pfam" id="PF01095">
    <property type="entry name" value="Pectinesterase"/>
    <property type="match status" value="1"/>
</dbReference>
<dbReference type="SUPFAM" id="SSF52266">
    <property type="entry name" value="SGNH hydrolase"/>
    <property type="match status" value="1"/>
</dbReference>
<name>A0A2A9EZV7_9MICO</name>
<dbReference type="InterPro" id="IPR013830">
    <property type="entry name" value="SGNH_hydro"/>
</dbReference>
<dbReference type="GO" id="GO:0030599">
    <property type="term" value="F:pectinesterase activity"/>
    <property type="evidence" value="ECO:0007669"/>
    <property type="project" value="InterPro"/>
</dbReference>
<feature type="domain" description="SGNH hydrolase-type esterase" evidence="5">
    <location>
        <begin position="318"/>
        <end position="506"/>
    </location>
</feature>
<dbReference type="EMBL" id="PDJJ01000001">
    <property type="protein sequence ID" value="PFG44283.1"/>
    <property type="molecule type" value="Genomic_DNA"/>
</dbReference>
<dbReference type="InterPro" id="IPR037459">
    <property type="entry name" value="RhgT-like"/>
</dbReference>
<accession>A0A2A9EZV7</accession>
<organism evidence="6 7">
    <name type="scientific">Isoptericola jiangsuensis</name>
    <dbReference type="NCBI Taxonomy" id="548579"/>
    <lineage>
        <taxon>Bacteria</taxon>
        <taxon>Bacillati</taxon>
        <taxon>Actinomycetota</taxon>
        <taxon>Actinomycetes</taxon>
        <taxon>Micrococcales</taxon>
        <taxon>Promicromonosporaceae</taxon>
        <taxon>Isoptericola</taxon>
    </lineage>
</organism>
<keyword evidence="2" id="KW-0378">Hydrolase</keyword>
<gene>
    <name evidence="6" type="ORF">ATJ88_3005</name>
</gene>
<keyword evidence="3" id="KW-0063">Aspartyl esterase</keyword>
<dbReference type="PANTHER" id="PTHR43695">
    <property type="entry name" value="PUTATIVE (AFU_ORTHOLOGUE AFUA_2G17250)-RELATED"/>
    <property type="match status" value="1"/>
</dbReference>
<proteinExistence type="inferred from homology"/>
<dbReference type="RefSeq" id="WP_098464510.1">
    <property type="nucleotide sequence ID" value="NZ_PDJJ01000001.1"/>
</dbReference>
<evidence type="ECO:0000256" key="3">
    <source>
        <dbReference type="ARBA" id="ARBA00023085"/>
    </source>
</evidence>
<dbReference type="SUPFAM" id="SSF51126">
    <property type="entry name" value="Pectin lyase-like"/>
    <property type="match status" value="1"/>
</dbReference>
<keyword evidence="7" id="KW-1185">Reference proteome</keyword>
<evidence type="ECO:0000313" key="6">
    <source>
        <dbReference type="EMBL" id="PFG44283.1"/>
    </source>
</evidence>
<dbReference type="InterPro" id="IPR012334">
    <property type="entry name" value="Pectin_lyas_fold"/>
</dbReference>
<dbReference type="Gene3D" id="3.40.50.1110">
    <property type="entry name" value="SGNH hydrolase"/>
    <property type="match status" value="1"/>
</dbReference>
<evidence type="ECO:0000259" key="5">
    <source>
        <dbReference type="Pfam" id="PF13472"/>
    </source>
</evidence>
<dbReference type="OrthoDB" id="9802318at2"/>